<gene>
    <name evidence="1" type="ORF">JY651_49175</name>
</gene>
<dbReference type="InterPro" id="IPR021710">
    <property type="entry name" value="DUF3293"/>
</dbReference>
<name>A0ABX7NW95_9BACT</name>
<accession>A0ABX7NW95</accession>
<protein>
    <submittedName>
        <fullName evidence="1">DUF3293 domain-containing protein</fullName>
    </submittedName>
</protein>
<evidence type="ECO:0000313" key="1">
    <source>
        <dbReference type="EMBL" id="QSQ22983.1"/>
    </source>
</evidence>
<sequence length="150" mass="16560">MTDSEWEALAKAYRATRYVIRPQAFTGGHEWVLRVDAPHPELDEALTALGHGEWAFLTAWNPGSRPCSPAENDRAQQRLRLELAEGGWEALEAVGVAEDASWSEDSLFVPGLPREEAERLGRAHGQVAVLVGRVGGPAELLFCEDTRTKR</sequence>
<reference evidence="1 2" key="1">
    <citation type="submission" date="2021-02" db="EMBL/GenBank/DDBJ databases">
        <title>De Novo genome assembly of isolated myxobacteria.</title>
        <authorList>
            <person name="Stevens D.C."/>
        </authorList>
    </citation>
    <scope>NUCLEOTIDE SEQUENCE [LARGE SCALE GENOMIC DNA]</scope>
    <source>
        <strain evidence="2">SCPEA02</strain>
    </source>
</reference>
<dbReference type="EMBL" id="CP071090">
    <property type="protein sequence ID" value="QSQ22983.1"/>
    <property type="molecule type" value="Genomic_DNA"/>
</dbReference>
<keyword evidence="2" id="KW-1185">Reference proteome</keyword>
<dbReference type="Pfam" id="PF11697">
    <property type="entry name" value="DUF3293"/>
    <property type="match status" value="1"/>
</dbReference>
<proteinExistence type="predicted"/>
<dbReference type="Proteomes" id="UP000662747">
    <property type="component" value="Chromosome"/>
</dbReference>
<organism evidence="1 2">
    <name type="scientific">Pyxidicoccus parkwayensis</name>
    <dbReference type="NCBI Taxonomy" id="2813578"/>
    <lineage>
        <taxon>Bacteria</taxon>
        <taxon>Pseudomonadati</taxon>
        <taxon>Myxococcota</taxon>
        <taxon>Myxococcia</taxon>
        <taxon>Myxococcales</taxon>
        <taxon>Cystobacterineae</taxon>
        <taxon>Myxococcaceae</taxon>
        <taxon>Pyxidicoccus</taxon>
    </lineage>
</organism>
<evidence type="ECO:0000313" key="2">
    <source>
        <dbReference type="Proteomes" id="UP000662747"/>
    </source>
</evidence>
<dbReference type="RefSeq" id="WP_206724559.1">
    <property type="nucleotide sequence ID" value="NZ_CP071090.1"/>
</dbReference>